<dbReference type="AlphaFoldDB" id="A0A0S6VQT1"/>
<protein>
    <submittedName>
        <fullName evidence="6">4Fe-4S ferredoxin iron-sulfur binding domain protein</fullName>
    </submittedName>
</protein>
<evidence type="ECO:0000256" key="3">
    <source>
        <dbReference type="ARBA" id="ARBA00023004"/>
    </source>
</evidence>
<keyword evidence="7" id="KW-1185">Reference proteome</keyword>
<organism evidence="6">
    <name type="scientific">Candidatus Moduliflexus flocculans</name>
    <dbReference type="NCBI Taxonomy" id="1499966"/>
    <lineage>
        <taxon>Bacteria</taxon>
        <taxon>Candidatus Moduliflexota</taxon>
        <taxon>Candidatus Moduliflexia</taxon>
        <taxon>Candidatus Moduliflexales</taxon>
        <taxon>Candidatus Moduliflexaceae</taxon>
    </lineage>
</organism>
<accession>A0A0S6VQT1</accession>
<name>A0A0S6VQT1_9BACT</name>
<dbReference type="InterPro" id="IPR017900">
    <property type="entry name" value="4Fe4S_Fe_S_CS"/>
</dbReference>
<dbReference type="PANTHER" id="PTHR10849">
    <property type="entry name" value="NADH DEHYDROGENASE UBIQUINONE IRON-SULFUR PROTEIN 8, MITOCHONDRIAL"/>
    <property type="match status" value="1"/>
</dbReference>
<dbReference type="SUPFAM" id="SSF54862">
    <property type="entry name" value="4Fe-4S ferredoxins"/>
    <property type="match status" value="1"/>
</dbReference>
<dbReference type="Pfam" id="PF13187">
    <property type="entry name" value="Fer4_9"/>
    <property type="match status" value="1"/>
</dbReference>
<dbReference type="EMBL" id="DF820455">
    <property type="protein sequence ID" value="GAK49624.1"/>
    <property type="molecule type" value="Genomic_DNA"/>
</dbReference>
<evidence type="ECO:0000256" key="1">
    <source>
        <dbReference type="ARBA" id="ARBA00022485"/>
    </source>
</evidence>
<dbReference type="InterPro" id="IPR010226">
    <property type="entry name" value="NADH_quinone_OxRdtase_chainI"/>
</dbReference>
<dbReference type="PROSITE" id="PS00198">
    <property type="entry name" value="4FE4S_FER_1"/>
    <property type="match status" value="1"/>
</dbReference>
<keyword evidence="4" id="KW-0411">Iron-sulfur</keyword>
<dbReference type="HOGENOM" id="CLU_067218_4_6_0"/>
<reference evidence="6" key="1">
    <citation type="journal article" date="2015" name="PeerJ">
        <title>First genomic representation of candidate bacterial phylum KSB3 points to enhanced environmental sensing as a trigger of wastewater bulking.</title>
        <authorList>
            <person name="Sekiguchi Y."/>
            <person name="Ohashi A."/>
            <person name="Parks D.H."/>
            <person name="Yamauchi T."/>
            <person name="Tyson G.W."/>
            <person name="Hugenholtz P."/>
        </authorList>
    </citation>
    <scope>NUCLEOTIDE SEQUENCE [LARGE SCALE GENOMIC DNA]</scope>
</reference>
<sequence>MNLLVNIFKNLFNSPATRMYPAVKRESFDQSRGHIEIEIANCIFCGLCSRKCPADALLVEKPKKAWTIDPYKCILCAACVDACPKKCLFMRNEQSYPVQNPDARVRNSHVNP</sequence>
<dbReference type="Proteomes" id="UP000030700">
    <property type="component" value="Unassembled WGS sequence"/>
</dbReference>
<proteinExistence type="predicted"/>
<gene>
    <name evidence="6" type="ORF">U14_00847</name>
</gene>
<dbReference type="InterPro" id="IPR017896">
    <property type="entry name" value="4Fe4S_Fe-S-bd"/>
</dbReference>
<dbReference type="Gene3D" id="3.30.70.20">
    <property type="match status" value="2"/>
</dbReference>
<dbReference type="GO" id="GO:0016651">
    <property type="term" value="F:oxidoreductase activity, acting on NAD(P)H"/>
    <property type="evidence" value="ECO:0007669"/>
    <property type="project" value="InterPro"/>
</dbReference>
<keyword evidence="1" id="KW-0004">4Fe-4S</keyword>
<evidence type="ECO:0000313" key="7">
    <source>
        <dbReference type="Proteomes" id="UP000030700"/>
    </source>
</evidence>
<dbReference type="GO" id="GO:0016020">
    <property type="term" value="C:membrane"/>
    <property type="evidence" value="ECO:0007669"/>
    <property type="project" value="InterPro"/>
</dbReference>
<keyword evidence="2" id="KW-0479">Metal-binding</keyword>
<feature type="domain" description="4Fe-4S ferredoxin-type" evidence="5">
    <location>
        <begin position="33"/>
        <end position="62"/>
    </location>
</feature>
<keyword evidence="3" id="KW-0408">Iron</keyword>
<dbReference type="GO" id="GO:0046872">
    <property type="term" value="F:metal ion binding"/>
    <property type="evidence" value="ECO:0007669"/>
    <property type="project" value="UniProtKB-KW"/>
</dbReference>
<evidence type="ECO:0000256" key="4">
    <source>
        <dbReference type="ARBA" id="ARBA00023014"/>
    </source>
</evidence>
<feature type="domain" description="4Fe-4S ferredoxin-type" evidence="5">
    <location>
        <begin position="64"/>
        <end position="93"/>
    </location>
</feature>
<evidence type="ECO:0000256" key="2">
    <source>
        <dbReference type="ARBA" id="ARBA00022723"/>
    </source>
</evidence>
<dbReference type="PROSITE" id="PS51379">
    <property type="entry name" value="4FE4S_FER_2"/>
    <property type="match status" value="2"/>
</dbReference>
<evidence type="ECO:0000259" key="5">
    <source>
        <dbReference type="PROSITE" id="PS51379"/>
    </source>
</evidence>
<dbReference type="GO" id="GO:0051539">
    <property type="term" value="F:4 iron, 4 sulfur cluster binding"/>
    <property type="evidence" value="ECO:0007669"/>
    <property type="project" value="UniProtKB-KW"/>
</dbReference>
<dbReference type="STRING" id="1499966.U14_00847"/>
<evidence type="ECO:0000313" key="6">
    <source>
        <dbReference type="EMBL" id="GAK49624.1"/>
    </source>
</evidence>